<dbReference type="RefSeq" id="WP_067555664.1">
    <property type="nucleotide sequence ID" value="NZ_CP016895.1"/>
</dbReference>
<accession>A0A1B2M0H0</accession>
<dbReference type="AlphaFoldDB" id="A0A1B2M0H0"/>
<dbReference type="InterPro" id="IPR016148">
    <property type="entry name" value="Pili_assmbl_chaperone_C"/>
</dbReference>
<evidence type="ECO:0000256" key="4">
    <source>
        <dbReference type="ARBA" id="ARBA00022729"/>
    </source>
</evidence>
<keyword evidence="4 9" id="KW-0732">Signal</keyword>
<evidence type="ECO:0008006" key="14">
    <source>
        <dbReference type="Google" id="ProtNLM"/>
    </source>
</evidence>
<keyword evidence="5" id="KW-0574">Periplasm</keyword>
<keyword evidence="7" id="KW-0393">Immunoglobulin domain</keyword>
<dbReference type="InterPro" id="IPR001829">
    <property type="entry name" value="Pili_assmbl_chaperone_bac"/>
</dbReference>
<evidence type="ECO:0000256" key="9">
    <source>
        <dbReference type="SAM" id="SignalP"/>
    </source>
</evidence>
<evidence type="ECO:0000256" key="8">
    <source>
        <dbReference type="RuleBase" id="RU003918"/>
    </source>
</evidence>
<dbReference type="InterPro" id="IPR036316">
    <property type="entry name" value="Pili_assmbl_chap_C_dom_sf"/>
</dbReference>
<evidence type="ECO:0000259" key="11">
    <source>
        <dbReference type="Pfam" id="PF02753"/>
    </source>
</evidence>
<feature type="signal peptide" evidence="9">
    <location>
        <begin position="1"/>
        <end position="24"/>
    </location>
</feature>
<evidence type="ECO:0000256" key="1">
    <source>
        <dbReference type="ARBA" id="ARBA00004418"/>
    </source>
</evidence>
<sequence length="242" mass="26925">MFAKPLLSAAKLLAVMAVFSTAHAGIVIGGTRIVYPSNQKTVTVQVKNQGNNPALMQTWIDNGNADLAPDEIDVPFSVMPPVSRIDSKVGQNINISYLGGNLAEDRESIFWLNVLDIPAMPNKSDIDENSAVMQIAVRSRIKLFYRPAHLEKDAEYAADKIVWQVVANQLIIKNPTAYYMNISSIDLELENDNKKEILTEGAMIEPFSEQHFPIENVHFKKFKANMINDFGGIYSLEVNQGN</sequence>
<evidence type="ECO:0000259" key="10">
    <source>
        <dbReference type="Pfam" id="PF00345"/>
    </source>
</evidence>
<dbReference type="PROSITE" id="PS00635">
    <property type="entry name" value="PILI_CHAPERONE"/>
    <property type="match status" value="1"/>
</dbReference>
<dbReference type="FunFam" id="2.60.40.10:FF:000458">
    <property type="entry name" value="Molecular chaperone FimC"/>
    <property type="match status" value="1"/>
</dbReference>
<dbReference type="GO" id="GO:0030288">
    <property type="term" value="C:outer membrane-bounded periplasmic space"/>
    <property type="evidence" value="ECO:0007669"/>
    <property type="project" value="InterPro"/>
</dbReference>
<evidence type="ECO:0000256" key="7">
    <source>
        <dbReference type="ARBA" id="ARBA00023319"/>
    </source>
</evidence>
<dbReference type="PRINTS" id="PR00969">
    <property type="entry name" value="CHAPERONPILI"/>
</dbReference>
<keyword evidence="3" id="KW-1029">Fimbrium biogenesis</keyword>
<evidence type="ECO:0000256" key="6">
    <source>
        <dbReference type="ARBA" id="ARBA00023186"/>
    </source>
</evidence>
<dbReference type="SUPFAM" id="SSF49354">
    <property type="entry name" value="PapD-like"/>
    <property type="match status" value="1"/>
</dbReference>
<dbReference type="PANTHER" id="PTHR30251">
    <property type="entry name" value="PILUS ASSEMBLY CHAPERONE"/>
    <property type="match status" value="1"/>
</dbReference>
<feature type="domain" description="Pili assembly chaperone N-terminal" evidence="10">
    <location>
        <begin position="25"/>
        <end position="150"/>
    </location>
</feature>
<dbReference type="InterPro" id="IPR050643">
    <property type="entry name" value="Periplasmic_pilus_chap"/>
</dbReference>
<feature type="domain" description="Pili assembly chaperone C-terminal" evidence="11">
    <location>
        <begin position="172"/>
        <end position="233"/>
    </location>
</feature>
<dbReference type="PANTHER" id="PTHR30251:SF2">
    <property type="entry name" value="FIMBRIAL CHAPERONE YADV-RELATED"/>
    <property type="match status" value="1"/>
</dbReference>
<evidence type="ECO:0000256" key="3">
    <source>
        <dbReference type="ARBA" id="ARBA00022558"/>
    </source>
</evidence>
<dbReference type="InterPro" id="IPR013783">
    <property type="entry name" value="Ig-like_fold"/>
</dbReference>
<keyword evidence="13" id="KW-1185">Reference proteome</keyword>
<dbReference type="Pfam" id="PF00345">
    <property type="entry name" value="PapD_N"/>
    <property type="match status" value="1"/>
</dbReference>
<feature type="chain" id="PRO_5008539923" description="Pilus assembly protein" evidence="9">
    <location>
        <begin position="25"/>
        <end position="242"/>
    </location>
</feature>
<protein>
    <recommendedName>
        <fullName evidence="14">Pilus assembly protein</fullName>
    </recommendedName>
</protein>
<dbReference type="KEGG" id="ala:BFG52_10290"/>
<gene>
    <name evidence="12" type="ORF">BFG52_10290</name>
</gene>
<dbReference type="OrthoDB" id="9131059at2"/>
<reference evidence="12 13" key="1">
    <citation type="submission" date="2016-08" db="EMBL/GenBank/DDBJ databases">
        <authorList>
            <person name="Seilhamer J.J."/>
        </authorList>
    </citation>
    <scope>NUCLEOTIDE SEQUENCE [LARGE SCALE GENOMIC DNA]</scope>
    <source>
        <strain evidence="12 13">BRTC-1</strain>
    </source>
</reference>
<comment type="subcellular location">
    <subcellularLocation>
        <location evidence="1 8">Periplasm</location>
    </subcellularLocation>
</comment>
<evidence type="ECO:0000313" key="12">
    <source>
        <dbReference type="EMBL" id="AOA58704.1"/>
    </source>
</evidence>
<evidence type="ECO:0000256" key="2">
    <source>
        <dbReference type="ARBA" id="ARBA00007399"/>
    </source>
</evidence>
<proteinExistence type="inferred from homology"/>
<dbReference type="InterPro" id="IPR008962">
    <property type="entry name" value="PapD-like_sf"/>
</dbReference>
<name>A0A1B2M0H0_9GAMM</name>
<dbReference type="Gene3D" id="2.60.40.10">
    <property type="entry name" value="Immunoglobulins"/>
    <property type="match status" value="2"/>
</dbReference>
<organism evidence="12 13">
    <name type="scientific">Acinetobacter larvae</name>
    <dbReference type="NCBI Taxonomy" id="1789224"/>
    <lineage>
        <taxon>Bacteria</taxon>
        <taxon>Pseudomonadati</taxon>
        <taxon>Pseudomonadota</taxon>
        <taxon>Gammaproteobacteria</taxon>
        <taxon>Moraxellales</taxon>
        <taxon>Moraxellaceae</taxon>
        <taxon>Acinetobacter</taxon>
    </lineage>
</organism>
<evidence type="ECO:0000256" key="5">
    <source>
        <dbReference type="ARBA" id="ARBA00022764"/>
    </source>
</evidence>
<dbReference type="SUPFAM" id="SSF49584">
    <property type="entry name" value="Periplasmic chaperone C-domain"/>
    <property type="match status" value="1"/>
</dbReference>
<keyword evidence="6 8" id="KW-0143">Chaperone</keyword>
<dbReference type="GO" id="GO:0071555">
    <property type="term" value="P:cell wall organization"/>
    <property type="evidence" value="ECO:0007669"/>
    <property type="project" value="InterPro"/>
</dbReference>
<dbReference type="InterPro" id="IPR016147">
    <property type="entry name" value="Pili_assmbl_chaperone_N"/>
</dbReference>
<dbReference type="Pfam" id="PF02753">
    <property type="entry name" value="PapD_C"/>
    <property type="match status" value="1"/>
</dbReference>
<dbReference type="EMBL" id="CP016895">
    <property type="protein sequence ID" value="AOA58704.1"/>
    <property type="molecule type" value="Genomic_DNA"/>
</dbReference>
<dbReference type="Proteomes" id="UP000093391">
    <property type="component" value="Chromosome"/>
</dbReference>
<dbReference type="InterPro" id="IPR018046">
    <property type="entry name" value="Pili_assmbl_chaperone_CS"/>
</dbReference>
<comment type="similarity">
    <text evidence="2 8">Belongs to the periplasmic pilus chaperone family.</text>
</comment>
<evidence type="ECO:0000313" key="13">
    <source>
        <dbReference type="Proteomes" id="UP000093391"/>
    </source>
</evidence>
<dbReference type="STRING" id="1789224.BFG52_10290"/>